<dbReference type="GO" id="GO:0009294">
    <property type="term" value="P:DNA-mediated transformation"/>
    <property type="evidence" value="ECO:0007669"/>
    <property type="project" value="InterPro"/>
</dbReference>
<comment type="caution">
    <text evidence="4">The sequence shown here is derived from an EMBL/GenBank/DDBJ whole genome shotgun (WGS) entry which is preliminary data.</text>
</comment>
<evidence type="ECO:0000259" key="3">
    <source>
        <dbReference type="Pfam" id="PF17782"/>
    </source>
</evidence>
<protein>
    <submittedName>
        <fullName evidence="4">DNA-processing protein DprA</fullName>
    </submittedName>
</protein>
<organism evidence="4 5">
    <name type="scientific">Candidatus Blautia gallistercoris</name>
    <dbReference type="NCBI Taxonomy" id="2838490"/>
    <lineage>
        <taxon>Bacteria</taxon>
        <taxon>Bacillati</taxon>
        <taxon>Bacillota</taxon>
        <taxon>Clostridia</taxon>
        <taxon>Lachnospirales</taxon>
        <taxon>Lachnospiraceae</taxon>
        <taxon>Blautia</taxon>
    </lineage>
</organism>
<feature type="domain" description="Smf/DprA SLOG" evidence="2">
    <location>
        <begin position="11"/>
        <end position="220"/>
    </location>
</feature>
<dbReference type="Pfam" id="PF02481">
    <property type="entry name" value="DNA_processg_A"/>
    <property type="match status" value="1"/>
</dbReference>
<dbReference type="Proteomes" id="UP000886817">
    <property type="component" value="Unassembled WGS sequence"/>
</dbReference>
<accession>A0A9D1WJM8</accession>
<reference evidence="4" key="2">
    <citation type="submission" date="2021-04" db="EMBL/GenBank/DDBJ databases">
        <authorList>
            <person name="Gilroy R."/>
        </authorList>
    </citation>
    <scope>NUCLEOTIDE SEQUENCE</scope>
    <source>
        <strain evidence="4">ChiSjej1B19-8411</strain>
    </source>
</reference>
<dbReference type="AlphaFoldDB" id="A0A9D1WJM8"/>
<dbReference type="SUPFAM" id="SSF102405">
    <property type="entry name" value="MCP/YpsA-like"/>
    <property type="match status" value="1"/>
</dbReference>
<comment type="similarity">
    <text evidence="1">Belongs to the DprA/Smf family.</text>
</comment>
<sequence length="304" mass="33513">MEETLQNKTRCIAAQDREYPERLGKLTGMPKKLYVKGRMPRDELPAIAIVGARMCSSYGRVQAYQYARYFSRAGIQVISGLAMGIDLEAHKGALDGGTPTFAVLGSGPDLCYPAANRTYYRKIQEMGGGILSEYPARTPPAAWHFPARNRIISGLADVVLVIEAREKSGALITVDFALEQGKSVYALPGPVDSPLSLGCHKLLRDGAGVAFSPEEVLKEWDPDTYKVDTTGKKTKIRLATEWDLVYSNLDLQPRSLESLAVSLDMPVAKVLKILADLEIKGLIREVGKNYYIKWERTPGSMSEQ</sequence>
<dbReference type="InterPro" id="IPR057666">
    <property type="entry name" value="DrpA_SLOG"/>
</dbReference>
<feature type="domain" description="DprA winged helix" evidence="3">
    <location>
        <begin position="244"/>
        <end position="285"/>
    </location>
</feature>
<dbReference type="InterPro" id="IPR041614">
    <property type="entry name" value="DprA_WH"/>
</dbReference>
<dbReference type="PANTHER" id="PTHR43022:SF1">
    <property type="entry name" value="PROTEIN SMF"/>
    <property type="match status" value="1"/>
</dbReference>
<dbReference type="EMBL" id="DXEX01000253">
    <property type="protein sequence ID" value="HIX60419.1"/>
    <property type="molecule type" value="Genomic_DNA"/>
</dbReference>
<dbReference type="InterPro" id="IPR003488">
    <property type="entry name" value="DprA"/>
</dbReference>
<name>A0A9D1WJM8_9FIRM</name>
<evidence type="ECO:0000313" key="5">
    <source>
        <dbReference type="Proteomes" id="UP000886817"/>
    </source>
</evidence>
<evidence type="ECO:0000256" key="1">
    <source>
        <dbReference type="ARBA" id="ARBA00006525"/>
    </source>
</evidence>
<evidence type="ECO:0000259" key="2">
    <source>
        <dbReference type="Pfam" id="PF02481"/>
    </source>
</evidence>
<evidence type="ECO:0000313" key="4">
    <source>
        <dbReference type="EMBL" id="HIX60419.1"/>
    </source>
</evidence>
<dbReference type="NCBIfam" id="TIGR00732">
    <property type="entry name" value="dprA"/>
    <property type="match status" value="1"/>
</dbReference>
<dbReference type="PANTHER" id="PTHR43022">
    <property type="entry name" value="PROTEIN SMF"/>
    <property type="match status" value="1"/>
</dbReference>
<dbReference type="Pfam" id="PF17782">
    <property type="entry name" value="WHD_DprA"/>
    <property type="match status" value="1"/>
</dbReference>
<dbReference type="Gene3D" id="3.40.50.450">
    <property type="match status" value="1"/>
</dbReference>
<proteinExistence type="inferred from homology"/>
<reference evidence="4" key="1">
    <citation type="journal article" date="2021" name="PeerJ">
        <title>Extensive microbial diversity within the chicken gut microbiome revealed by metagenomics and culture.</title>
        <authorList>
            <person name="Gilroy R."/>
            <person name="Ravi A."/>
            <person name="Getino M."/>
            <person name="Pursley I."/>
            <person name="Horton D.L."/>
            <person name="Alikhan N.F."/>
            <person name="Baker D."/>
            <person name="Gharbi K."/>
            <person name="Hall N."/>
            <person name="Watson M."/>
            <person name="Adriaenssens E.M."/>
            <person name="Foster-Nyarko E."/>
            <person name="Jarju S."/>
            <person name="Secka A."/>
            <person name="Antonio M."/>
            <person name="Oren A."/>
            <person name="Chaudhuri R.R."/>
            <person name="La Ragione R."/>
            <person name="Hildebrand F."/>
            <person name="Pallen M.J."/>
        </authorList>
    </citation>
    <scope>NUCLEOTIDE SEQUENCE</scope>
    <source>
        <strain evidence="4">ChiSjej1B19-8411</strain>
    </source>
</reference>
<gene>
    <name evidence="4" type="primary">dprA</name>
    <name evidence="4" type="ORF">IAA45_11990</name>
</gene>